<evidence type="ECO:0000313" key="3">
    <source>
        <dbReference type="Proteomes" id="UP001339911"/>
    </source>
</evidence>
<protein>
    <submittedName>
        <fullName evidence="2">Low temperature requirement protein A</fullName>
    </submittedName>
</protein>
<name>A0ABU7SKK9_9ACTN</name>
<feature type="transmembrane region" description="Helical" evidence="1">
    <location>
        <begin position="226"/>
        <end position="246"/>
    </location>
</feature>
<feature type="transmembrane region" description="Helical" evidence="1">
    <location>
        <begin position="12"/>
        <end position="31"/>
    </location>
</feature>
<gene>
    <name evidence="2" type="ORF">V1634_26880</name>
</gene>
<proteinExistence type="predicted"/>
<feature type="transmembrane region" description="Helical" evidence="1">
    <location>
        <begin position="158"/>
        <end position="178"/>
    </location>
</feature>
<dbReference type="InterPro" id="IPR010640">
    <property type="entry name" value="Low_temperature_requirement_A"/>
</dbReference>
<feature type="transmembrane region" description="Helical" evidence="1">
    <location>
        <begin position="299"/>
        <end position="318"/>
    </location>
</feature>
<sequence>MLLPRPKDARRPTMLELFFDLVYVVVLALISQRLESGPGWLDALHALILLMALWWVWAVTVLVSNLYDPQHSLIQLTTLCALVGSLLMTAAIPTAFGPHGVVFASAYVGIHLTRGFLLAPALRGQPEARARAISVLSWFTASGALWIAGGVSDGTRRVVLWAVALGIDSLGFGLRFPVPRLRRLASPRFFVVSDHLAERLQQFFIISLGDAILIIGIAMSRSGFEASHLTAFAVTLGSTVLLWRIYRHRAGQVLPMAIETIGGPNGSAQGTLYSHLVMMTGVVVTAASFALAIHDPAGAVTTAWVLIALGGPALFLAGRARFEYEVFRRVSPQRLVAIVVLAAAVPGARHLPALAVTATGTLVLAGVAAADTVRSHGRPAELPAPAQ</sequence>
<feature type="transmembrane region" description="Helical" evidence="1">
    <location>
        <begin position="102"/>
        <end position="121"/>
    </location>
</feature>
<feature type="transmembrane region" description="Helical" evidence="1">
    <location>
        <begin position="133"/>
        <end position="152"/>
    </location>
</feature>
<comment type="caution">
    <text evidence="2">The sequence shown here is derived from an EMBL/GenBank/DDBJ whole genome shotgun (WGS) entry which is preliminary data.</text>
</comment>
<feature type="transmembrane region" description="Helical" evidence="1">
    <location>
        <begin position="76"/>
        <end position="96"/>
    </location>
</feature>
<keyword evidence="1" id="KW-0812">Transmembrane</keyword>
<dbReference type="PANTHER" id="PTHR36840">
    <property type="entry name" value="BLL5714 PROTEIN"/>
    <property type="match status" value="1"/>
</dbReference>
<accession>A0ABU7SKK9</accession>
<feature type="transmembrane region" description="Helical" evidence="1">
    <location>
        <begin position="272"/>
        <end position="293"/>
    </location>
</feature>
<organism evidence="2 3">
    <name type="scientific">Plantactinospora veratri</name>
    <dbReference type="NCBI Taxonomy" id="1436122"/>
    <lineage>
        <taxon>Bacteria</taxon>
        <taxon>Bacillati</taxon>
        <taxon>Actinomycetota</taxon>
        <taxon>Actinomycetes</taxon>
        <taxon>Micromonosporales</taxon>
        <taxon>Micromonosporaceae</taxon>
        <taxon>Plantactinospora</taxon>
    </lineage>
</organism>
<feature type="transmembrane region" description="Helical" evidence="1">
    <location>
        <begin position="43"/>
        <end position="64"/>
    </location>
</feature>
<reference evidence="2 3" key="1">
    <citation type="submission" date="2024-01" db="EMBL/GenBank/DDBJ databases">
        <title>Genome insights into Plantactinospora veratri sp. nov.</title>
        <authorList>
            <person name="Wang L."/>
        </authorList>
    </citation>
    <scope>NUCLEOTIDE SEQUENCE [LARGE SCALE GENOMIC DNA]</scope>
    <source>
        <strain evidence="2 3">NEAU-FHS4</strain>
    </source>
</reference>
<keyword evidence="1" id="KW-0472">Membrane</keyword>
<dbReference type="Pfam" id="PF06772">
    <property type="entry name" value="LtrA"/>
    <property type="match status" value="1"/>
</dbReference>
<feature type="transmembrane region" description="Helical" evidence="1">
    <location>
        <begin position="203"/>
        <end position="220"/>
    </location>
</feature>
<keyword evidence="1" id="KW-1133">Transmembrane helix</keyword>
<evidence type="ECO:0000313" key="2">
    <source>
        <dbReference type="EMBL" id="MEE6310468.1"/>
    </source>
</evidence>
<keyword evidence="3" id="KW-1185">Reference proteome</keyword>
<dbReference type="EMBL" id="JAZGQL010000026">
    <property type="protein sequence ID" value="MEE6310468.1"/>
    <property type="molecule type" value="Genomic_DNA"/>
</dbReference>
<evidence type="ECO:0000256" key="1">
    <source>
        <dbReference type="SAM" id="Phobius"/>
    </source>
</evidence>
<dbReference type="PANTHER" id="PTHR36840:SF1">
    <property type="entry name" value="BLL5714 PROTEIN"/>
    <property type="match status" value="1"/>
</dbReference>
<dbReference type="Proteomes" id="UP001339911">
    <property type="component" value="Unassembled WGS sequence"/>
</dbReference>
<dbReference type="RefSeq" id="WP_331210686.1">
    <property type="nucleotide sequence ID" value="NZ_JAZGQL010000026.1"/>
</dbReference>